<dbReference type="OrthoDB" id="449252at2759"/>
<organism evidence="11">
    <name type="scientific">Thelazia callipaeda</name>
    <name type="common">Oriental eyeworm</name>
    <name type="synonym">Parasitic nematode</name>
    <dbReference type="NCBI Taxonomy" id="103827"/>
    <lineage>
        <taxon>Eukaryota</taxon>
        <taxon>Metazoa</taxon>
        <taxon>Ecdysozoa</taxon>
        <taxon>Nematoda</taxon>
        <taxon>Chromadorea</taxon>
        <taxon>Rhabditida</taxon>
        <taxon>Spirurina</taxon>
        <taxon>Spiruromorpha</taxon>
        <taxon>Thelazioidea</taxon>
        <taxon>Thelaziidae</taxon>
        <taxon>Thelazia</taxon>
    </lineage>
</organism>
<accession>A0A0N5CVA3</accession>
<gene>
    <name evidence="9" type="ORF">TCLT_LOCUS4221</name>
</gene>
<feature type="transmembrane region" description="Helical" evidence="7">
    <location>
        <begin position="6"/>
        <end position="26"/>
    </location>
</feature>
<dbReference type="STRING" id="103827.A0A0N5CVA3"/>
<dbReference type="SMART" id="SM00704">
    <property type="entry name" value="ZnF_CDGSH"/>
    <property type="match status" value="1"/>
</dbReference>
<keyword evidence="7" id="KW-0472">Membrane</keyword>
<evidence type="ECO:0000256" key="6">
    <source>
        <dbReference type="ARBA" id="ARBA00034078"/>
    </source>
</evidence>
<dbReference type="GO" id="GO:0046872">
    <property type="term" value="F:metal ion binding"/>
    <property type="evidence" value="ECO:0007669"/>
    <property type="project" value="UniProtKB-KW"/>
</dbReference>
<evidence type="ECO:0000259" key="8">
    <source>
        <dbReference type="SMART" id="SM00704"/>
    </source>
</evidence>
<comment type="similarity">
    <text evidence="1">Belongs to the CISD protein family. CISD2 subfamily.</text>
</comment>
<dbReference type="GO" id="GO:0010506">
    <property type="term" value="P:regulation of autophagy"/>
    <property type="evidence" value="ECO:0007669"/>
    <property type="project" value="InterPro"/>
</dbReference>
<evidence type="ECO:0000256" key="7">
    <source>
        <dbReference type="SAM" id="Phobius"/>
    </source>
</evidence>
<dbReference type="GO" id="GO:0005741">
    <property type="term" value="C:mitochondrial outer membrane"/>
    <property type="evidence" value="ECO:0007669"/>
    <property type="project" value="TreeGrafter"/>
</dbReference>
<evidence type="ECO:0000256" key="2">
    <source>
        <dbReference type="ARBA" id="ARBA00022714"/>
    </source>
</evidence>
<keyword evidence="4" id="KW-0408">Iron</keyword>
<keyword evidence="3" id="KW-0479">Metal-binding</keyword>
<evidence type="ECO:0000256" key="5">
    <source>
        <dbReference type="ARBA" id="ARBA00023014"/>
    </source>
</evidence>
<dbReference type="PANTHER" id="PTHR13680:SF5">
    <property type="entry name" value="CDGSH IRON-SULFUR DOMAIN-CONTAINING PROTEIN 1"/>
    <property type="match status" value="1"/>
</dbReference>
<keyword evidence="5" id="KW-0411">Iron-sulfur</keyword>
<dbReference type="AlphaFoldDB" id="A0A0N5CVA3"/>
<dbReference type="OMA" id="SVEWITA"/>
<dbReference type="FunFam" id="3.40.5.90:FF:000001">
    <property type="entry name" value="CDGSH iron-sulfur domain-containing protein 1"/>
    <property type="match status" value="1"/>
</dbReference>
<keyword evidence="2" id="KW-0001">2Fe-2S</keyword>
<evidence type="ECO:0000313" key="9">
    <source>
        <dbReference type="EMBL" id="VDN01299.1"/>
    </source>
</evidence>
<evidence type="ECO:0000256" key="3">
    <source>
        <dbReference type="ARBA" id="ARBA00022723"/>
    </source>
</evidence>
<evidence type="ECO:0000313" key="11">
    <source>
        <dbReference type="WBParaSite" id="TCLT_0000423201-mRNA-1"/>
    </source>
</evidence>
<protein>
    <submittedName>
        <fullName evidence="11">ZnF_CDGSH domain-containing protein</fullName>
    </submittedName>
</protein>
<dbReference type="WBParaSite" id="TCLT_0000423201-mRNA-1">
    <property type="protein sequence ID" value="TCLT_0000423201-mRNA-1"/>
    <property type="gene ID" value="TCLT_0000423201"/>
</dbReference>
<proteinExistence type="inferred from homology"/>
<dbReference type="GO" id="GO:0051537">
    <property type="term" value="F:2 iron, 2 sulfur cluster binding"/>
    <property type="evidence" value="ECO:0007669"/>
    <property type="project" value="UniProtKB-KW"/>
</dbReference>
<dbReference type="InterPro" id="IPR045131">
    <property type="entry name" value="CISD1/2"/>
</dbReference>
<reference evidence="11" key="1">
    <citation type="submission" date="2017-02" db="UniProtKB">
        <authorList>
            <consortium name="WormBaseParasite"/>
        </authorList>
    </citation>
    <scope>IDENTIFICATION</scope>
</reference>
<keyword evidence="7" id="KW-0812">Transmembrane</keyword>
<evidence type="ECO:0000256" key="1">
    <source>
        <dbReference type="ARBA" id="ARBA00008624"/>
    </source>
</evidence>
<evidence type="ECO:0000256" key="4">
    <source>
        <dbReference type="ARBA" id="ARBA00023004"/>
    </source>
</evidence>
<dbReference type="Pfam" id="PF09360">
    <property type="entry name" value="zf-CDGSH"/>
    <property type="match status" value="1"/>
</dbReference>
<dbReference type="Gene3D" id="3.40.5.90">
    <property type="entry name" value="CDGSH iron-sulfur domain, mitoNEET-type"/>
    <property type="match status" value="1"/>
</dbReference>
<evidence type="ECO:0000313" key="10">
    <source>
        <dbReference type="Proteomes" id="UP000276776"/>
    </source>
</evidence>
<name>A0A0N5CVA3_THECL</name>
<dbReference type="PANTHER" id="PTHR13680">
    <property type="entry name" value="CDGSH IRON-SULFUR DOMAIN-CONTAINING PROTEIN 1"/>
    <property type="match status" value="1"/>
</dbReference>
<feature type="domain" description="Iron-binding zinc finger CDGSH type" evidence="8">
    <location>
        <begin position="42"/>
        <end position="80"/>
    </location>
</feature>
<dbReference type="EMBL" id="UYYF01004280">
    <property type="protein sequence ID" value="VDN01299.1"/>
    <property type="molecule type" value="Genomic_DNA"/>
</dbReference>
<sequence length="93" mass="10598">MKDWLIGIGAIIGSALFGYYLGVYFAEKKARVNKKIKLSSDKVVETIDVEEIGKSKVFCRCWKSSTWPYCDRTHIKHNQFTGDNVGPLIVEKK</sequence>
<dbReference type="InterPro" id="IPR018967">
    <property type="entry name" value="FeS-contain_CDGSH-typ"/>
</dbReference>
<keyword evidence="10" id="KW-1185">Reference proteome</keyword>
<comment type="cofactor">
    <cofactor evidence="6">
        <name>[2Fe-2S] cluster</name>
        <dbReference type="ChEBI" id="CHEBI:190135"/>
    </cofactor>
</comment>
<dbReference type="Proteomes" id="UP000276776">
    <property type="component" value="Unassembled WGS sequence"/>
</dbReference>
<reference evidence="9 10" key="2">
    <citation type="submission" date="2018-11" db="EMBL/GenBank/DDBJ databases">
        <authorList>
            <consortium name="Pathogen Informatics"/>
        </authorList>
    </citation>
    <scope>NUCLEOTIDE SEQUENCE [LARGE SCALE GENOMIC DNA]</scope>
</reference>
<dbReference type="InterPro" id="IPR042216">
    <property type="entry name" value="MitoNEET_CISD"/>
</dbReference>
<keyword evidence="7" id="KW-1133">Transmembrane helix</keyword>